<gene>
    <name evidence="2" type="primary">LOC107760141</name>
</gene>
<proteinExistence type="predicted"/>
<dbReference type="RefSeq" id="XP_016433643.1">
    <property type="nucleotide sequence ID" value="XM_016578157.1"/>
</dbReference>
<dbReference type="PANTHER" id="PTHR34222">
    <property type="entry name" value="GAG_PRE-INTEGRS DOMAIN-CONTAINING PROTEIN"/>
    <property type="match status" value="1"/>
</dbReference>
<dbReference type="OrthoDB" id="1938235at2759"/>
<reference evidence="2" key="1">
    <citation type="submission" date="2025-08" db="UniProtKB">
        <authorList>
            <consortium name="RefSeq"/>
        </authorList>
    </citation>
    <scope>IDENTIFICATION</scope>
</reference>
<name>A0A1S3X1S4_TOBAC</name>
<dbReference type="PaxDb" id="4097-A0A1S3X1S4"/>
<protein>
    <submittedName>
        <fullName evidence="2">Uncharacterized protein</fullName>
    </submittedName>
</protein>
<dbReference type="PANTHER" id="PTHR34222:SF82">
    <property type="entry name" value="CCHC-TYPE DOMAIN-CONTAINING PROTEIN"/>
    <property type="match status" value="1"/>
</dbReference>
<accession>A0A1S3X1S4</accession>
<feature type="region of interest" description="Disordered" evidence="1">
    <location>
        <begin position="177"/>
        <end position="197"/>
    </location>
</feature>
<evidence type="ECO:0000313" key="2">
    <source>
        <dbReference type="RefSeq" id="XP_016433643.1"/>
    </source>
</evidence>
<dbReference type="KEGG" id="nta:107760141"/>
<dbReference type="AlphaFoldDB" id="A0A1S3X1S4"/>
<organism evidence="2">
    <name type="scientific">Nicotiana tabacum</name>
    <name type="common">Common tobacco</name>
    <dbReference type="NCBI Taxonomy" id="4097"/>
    <lineage>
        <taxon>Eukaryota</taxon>
        <taxon>Viridiplantae</taxon>
        <taxon>Streptophyta</taxon>
        <taxon>Embryophyta</taxon>
        <taxon>Tracheophyta</taxon>
        <taxon>Spermatophyta</taxon>
        <taxon>Magnoliopsida</taxon>
        <taxon>eudicotyledons</taxon>
        <taxon>Gunneridae</taxon>
        <taxon>Pentapetalae</taxon>
        <taxon>asterids</taxon>
        <taxon>lamiids</taxon>
        <taxon>Solanales</taxon>
        <taxon>Solanaceae</taxon>
        <taxon>Nicotianoideae</taxon>
        <taxon>Nicotianeae</taxon>
        <taxon>Nicotiana</taxon>
    </lineage>
</organism>
<evidence type="ECO:0000256" key="1">
    <source>
        <dbReference type="SAM" id="MobiDB-lite"/>
    </source>
</evidence>
<dbReference type="OMA" id="EERSEFM"/>
<sequence>MPANEEVVDNQTSAQSVNQVDHHHPLYIHSSDTQGSVLISIQLQDLRERFDKVNASRAVYLHKKIATLIQGVSFMSVYFSRLRELGDEYETLIPPPSCGCPESKKHVEYYQLQKIYQFLIGLNDSYENAKNQVLMTRPLPNLNQAYAMIINVESQRITGKNVYDSNNNNKTAAMMSNRAQNGGQNGGSNNSGGYTNIGYSRGDKPKNFFNESII</sequence>